<evidence type="ECO:0000256" key="3">
    <source>
        <dbReference type="ARBA" id="ARBA00023163"/>
    </source>
</evidence>
<dbReference type="Pfam" id="PF00440">
    <property type="entry name" value="TetR_N"/>
    <property type="match status" value="1"/>
</dbReference>
<dbReference type="RefSeq" id="WP_378593436.1">
    <property type="nucleotide sequence ID" value="NZ_JBHSKD010000027.1"/>
</dbReference>
<evidence type="ECO:0000259" key="5">
    <source>
        <dbReference type="PROSITE" id="PS50977"/>
    </source>
</evidence>
<dbReference type="PANTHER" id="PTHR30055:SF234">
    <property type="entry name" value="HTH-TYPE TRANSCRIPTIONAL REGULATOR BETI"/>
    <property type="match status" value="1"/>
</dbReference>
<evidence type="ECO:0000313" key="7">
    <source>
        <dbReference type="Proteomes" id="UP001596087"/>
    </source>
</evidence>
<keyword evidence="2 4" id="KW-0238">DNA-binding</keyword>
<evidence type="ECO:0000256" key="2">
    <source>
        <dbReference type="ARBA" id="ARBA00023125"/>
    </source>
</evidence>
<keyword evidence="3" id="KW-0804">Transcription</keyword>
<evidence type="ECO:0000313" key="6">
    <source>
        <dbReference type="EMBL" id="MFC5179365.1"/>
    </source>
</evidence>
<evidence type="ECO:0000256" key="1">
    <source>
        <dbReference type="ARBA" id="ARBA00023015"/>
    </source>
</evidence>
<dbReference type="InterPro" id="IPR009057">
    <property type="entry name" value="Homeodomain-like_sf"/>
</dbReference>
<protein>
    <submittedName>
        <fullName evidence="6">TetR family transcriptional regulator</fullName>
    </submittedName>
</protein>
<feature type="DNA-binding region" description="H-T-H motif" evidence="4">
    <location>
        <begin position="15"/>
        <end position="34"/>
    </location>
</feature>
<keyword evidence="1" id="KW-0805">Transcription regulation</keyword>
<proteinExistence type="predicted"/>
<feature type="domain" description="HTH tetR-type" evidence="5">
    <location>
        <begin position="1"/>
        <end position="52"/>
    </location>
</feature>
<dbReference type="InterPro" id="IPR001647">
    <property type="entry name" value="HTH_TetR"/>
</dbReference>
<dbReference type="InterPro" id="IPR050109">
    <property type="entry name" value="HTH-type_TetR-like_transc_reg"/>
</dbReference>
<sequence length="177" mass="18461">MALRLIAEQGYERTTVEQIAQAAGVSHMTFFRYFPTKESVVLDDPFDPALAAAVAATPPELPPLVRACQGLRSAVSDVKLPEEAQVRARVRIGASTPTLLAGMWANTVATQDVVAQALTLTVDAEPGLAERVAAAAAIGALTAAVLAWSLSDDDVSLATRLVEALDVLDPEGSPGRG</sequence>
<dbReference type="Gene3D" id="1.10.10.60">
    <property type="entry name" value="Homeodomain-like"/>
    <property type="match status" value="1"/>
</dbReference>
<dbReference type="EMBL" id="JBHSKD010000027">
    <property type="protein sequence ID" value="MFC5179365.1"/>
    <property type="molecule type" value="Genomic_DNA"/>
</dbReference>
<reference evidence="7" key="1">
    <citation type="journal article" date="2019" name="Int. J. Syst. Evol. Microbiol.">
        <title>The Global Catalogue of Microorganisms (GCM) 10K type strain sequencing project: providing services to taxonomists for standard genome sequencing and annotation.</title>
        <authorList>
            <consortium name="The Broad Institute Genomics Platform"/>
            <consortium name="The Broad Institute Genome Sequencing Center for Infectious Disease"/>
            <person name="Wu L."/>
            <person name="Ma J."/>
        </authorList>
    </citation>
    <scope>NUCLEOTIDE SEQUENCE [LARGE SCALE GENOMIC DNA]</scope>
    <source>
        <strain evidence="7">DFY41</strain>
    </source>
</reference>
<dbReference type="Gene3D" id="1.10.357.10">
    <property type="entry name" value="Tetracycline Repressor, domain 2"/>
    <property type="match status" value="1"/>
</dbReference>
<dbReference type="PANTHER" id="PTHR30055">
    <property type="entry name" value="HTH-TYPE TRANSCRIPTIONAL REGULATOR RUTR"/>
    <property type="match status" value="1"/>
</dbReference>
<dbReference type="Pfam" id="PF17754">
    <property type="entry name" value="TetR_C_14"/>
    <property type="match status" value="1"/>
</dbReference>
<comment type="caution">
    <text evidence="6">The sequence shown here is derived from an EMBL/GenBank/DDBJ whole genome shotgun (WGS) entry which is preliminary data.</text>
</comment>
<organism evidence="6 7">
    <name type="scientific">Nocardioides taihuensis</name>
    <dbReference type="NCBI Taxonomy" id="1835606"/>
    <lineage>
        <taxon>Bacteria</taxon>
        <taxon>Bacillati</taxon>
        <taxon>Actinomycetota</taxon>
        <taxon>Actinomycetes</taxon>
        <taxon>Propionibacteriales</taxon>
        <taxon>Nocardioidaceae</taxon>
        <taxon>Nocardioides</taxon>
    </lineage>
</organism>
<dbReference type="SUPFAM" id="SSF46689">
    <property type="entry name" value="Homeodomain-like"/>
    <property type="match status" value="1"/>
</dbReference>
<name>A0ABW0BQ59_9ACTN</name>
<dbReference type="Proteomes" id="UP001596087">
    <property type="component" value="Unassembled WGS sequence"/>
</dbReference>
<dbReference type="PROSITE" id="PS50977">
    <property type="entry name" value="HTH_TETR_2"/>
    <property type="match status" value="1"/>
</dbReference>
<gene>
    <name evidence="6" type="ORF">ACFPGP_21970</name>
</gene>
<accession>A0ABW0BQ59</accession>
<dbReference type="InterPro" id="IPR041347">
    <property type="entry name" value="MftR_C"/>
</dbReference>
<evidence type="ECO:0000256" key="4">
    <source>
        <dbReference type="PROSITE-ProRule" id="PRU00335"/>
    </source>
</evidence>
<keyword evidence="7" id="KW-1185">Reference proteome</keyword>